<evidence type="ECO:0000256" key="6">
    <source>
        <dbReference type="SAM" id="Phobius"/>
    </source>
</evidence>
<dbReference type="PANTHER" id="PTHR30086:SF20">
    <property type="entry name" value="ARGININE EXPORTER PROTEIN ARGO-RELATED"/>
    <property type="match status" value="1"/>
</dbReference>
<evidence type="ECO:0000256" key="3">
    <source>
        <dbReference type="ARBA" id="ARBA00022692"/>
    </source>
</evidence>
<accession>A0A4Q7L2C1</accession>
<comment type="caution">
    <text evidence="7">The sequence shown here is derived from an EMBL/GenBank/DDBJ whole genome shotgun (WGS) entry which is preliminary data.</text>
</comment>
<keyword evidence="3 6" id="KW-0812">Transmembrane</keyword>
<dbReference type="PANTHER" id="PTHR30086">
    <property type="entry name" value="ARGININE EXPORTER PROTEIN ARGO"/>
    <property type="match status" value="1"/>
</dbReference>
<evidence type="ECO:0000313" key="7">
    <source>
        <dbReference type="EMBL" id="RZS43345.1"/>
    </source>
</evidence>
<evidence type="ECO:0000256" key="4">
    <source>
        <dbReference type="ARBA" id="ARBA00022989"/>
    </source>
</evidence>
<feature type="transmembrane region" description="Helical" evidence="6">
    <location>
        <begin position="20"/>
        <end position="49"/>
    </location>
</feature>
<dbReference type="AlphaFoldDB" id="A0A4Q7L2C1"/>
<keyword evidence="4 6" id="KW-1133">Transmembrane helix</keyword>
<gene>
    <name evidence="7" type="ORF">EV193_102324</name>
</gene>
<comment type="subcellular location">
    <subcellularLocation>
        <location evidence="1">Cell membrane</location>
        <topology evidence="1">Multi-pass membrane protein</topology>
    </subcellularLocation>
</comment>
<dbReference type="EMBL" id="SGWQ01000002">
    <property type="protein sequence ID" value="RZS43345.1"/>
    <property type="molecule type" value="Genomic_DNA"/>
</dbReference>
<evidence type="ECO:0000256" key="2">
    <source>
        <dbReference type="ARBA" id="ARBA00022475"/>
    </source>
</evidence>
<evidence type="ECO:0000256" key="5">
    <source>
        <dbReference type="ARBA" id="ARBA00023136"/>
    </source>
</evidence>
<feature type="transmembrane region" description="Helical" evidence="6">
    <location>
        <begin position="157"/>
        <end position="179"/>
    </location>
</feature>
<dbReference type="Proteomes" id="UP000294257">
    <property type="component" value="Unassembled WGS sequence"/>
</dbReference>
<dbReference type="GO" id="GO:0005886">
    <property type="term" value="C:plasma membrane"/>
    <property type="evidence" value="ECO:0007669"/>
    <property type="project" value="UniProtKB-SubCell"/>
</dbReference>
<sequence length="180" mass="19097">MVIGAQNAFVIRQGIRRDKVTLVVAICALSDMVLVVVATAGIGALVAQWPSAMTVLRFTGAAFLLCYGMFAAWRAYRPSTVNLSVATGGTTVVLTCLALTWLNPHVHLDLLMLGSVANSWGADKWWFGVGSAIGSWLWFGGIGYGSRSLADVLARPAVWRGMDAVVAVVMVTIAVSLVAR</sequence>
<dbReference type="InterPro" id="IPR001123">
    <property type="entry name" value="LeuE-type"/>
</dbReference>
<evidence type="ECO:0000256" key="1">
    <source>
        <dbReference type="ARBA" id="ARBA00004651"/>
    </source>
</evidence>
<organism evidence="7 8">
    <name type="scientific">Herbihabitans rhizosphaerae</name>
    <dbReference type="NCBI Taxonomy" id="1872711"/>
    <lineage>
        <taxon>Bacteria</taxon>
        <taxon>Bacillati</taxon>
        <taxon>Actinomycetota</taxon>
        <taxon>Actinomycetes</taxon>
        <taxon>Pseudonocardiales</taxon>
        <taxon>Pseudonocardiaceae</taxon>
        <taxon>Herbihabitans</taxon>
    </lineage>
</organism>
<name>A0A4Q7L2C1_9PSEU</name>
<dbReference type="GO" id="GO:0015171">
    <property type="term" value="F:amino acid transmembrane transporter activity"/>
    <property type="evidence" value="ECO:0007669"/>
    <property type="project" value="TreeGrafter"/>
</dbReference>
<reference evidence="7 8" key="1">
    <citation type="submission" date="2019-02" db="EMBL/GenBank/DDBJ databases">
        <title>Genomic Encyclopedia of Type Strains, Phase IV (KMG-IV): sequencing the most valuable type-strain genomes for metagenomic binning, comparative biology and taxonomic classification.</title>
        <authorList>
            <person name="Goeker M."/>
        </authorList>
    </citation>
    <scope>NUCLEOTIDE SEQUENCE [LARGE SCALE GENOMIC DNA]</scope>
    <source>
        <strain evidence="7 8">DSM 101727</strain>
    </source>
</reference>
<keyword evidence="2" id="KW-1003">Cell membrane</keyword>
<keyword evidence="8" id="KW-1185">Reference proteome</keyword>
<keyword evidence="5 6" id="KW-0472">Membrane</keyword>
<proteinExistence type="predicted"/>
<evidence type="ECO:0000313" key="8">
    <source>
        <dbReference type="Proteomes" id="UP000294257"/>
    </source>
</evidence>
<dbReference type="Pfam" id="PF01810">
    <property type="entry name" value="LysE"/>
    <property type="match status" value="1"/>
</dbReference>
<feature type="transmembrane region" description="Helical" evidence="6">
    <location>
        <begin position="125"/>
        <end position="145"/>
    </location>
</feature>
<feature type="transmembrane region" description="Helical" evidence="6">
    <location>
        <begin position="83"/>
        <end position="102"/>
    </location>
</feature>
<protein>
    <submittedName>
        <fullName evidence="7">L-lysine exporter family protein LysE/ArgO</fullName>
    </submittedName>
</protein>
<feature type="transmembrane region" description="Helical" evidence="6">
    <location>
        <begin position="55"/>
        <end position="76"/>
    </location>
</feature>